<keyword evidence="1" id="KW-0472">Membrane</keyword>
<reference evidence="2 3" key="1">
    <citation type="submission" date="2020-08" db="EMBL/GenBank/DDBJ databases">
        <title>Genomic Encyclopedia of Type Strains, Phase IV (KMG-IV): sequencing the most valuable type-strain genomes for metagenomic binning, comparative biology and taxonomic classification.</title>
        <authorList>
            <person name="Goeker M."/>
        </authorList>
    </citation>
    <scope>NUCLEOTIDE SEQUENCE [LARGE SCALE GENOMIC DNA]</scope>
    <source>
        <strain evidence="2 3">DSM 22368</strain>
    </source>
</reference>
<feature type="transmembrane region" description="Helical" evidence="1">
    <location>
        <begin position="65"/>
        <end position="93"/>
    </location>
</feature>
<proteinExistence type="predicted"/>
<dbReference type="EMBL" id="JACHHT010000003">
    <property type="protein sequence ID" value="MBB6523440.1"/>
    <property type="molecule type" value="Genomic_DNA"/>
</dbReference>
<sequence>MMGGVLVVAIELVGCWVVIESLLQFFLLIFALIYGRSVSLDWALRNSGVKNFFVRHIKLNFKAPFSTLLICNLWLLRCAILALVVLMMFLIVFELVV</sequence>
<dbReference type="InParanoid" id="A0A7X0MXP7"/>
<comment type="caution">
    <text evidence="2">The sequence shown here is derived from an EMBL/GenBank/DDBJ whole genome shotgun (WGS) entry which is preliminary data.</text>
</comment>
<evidence type="ECO:0000256" key="1">
    <source>
        <dbReference type="SAM" id="Phobius"/>
    </source>
</evidence>
<accession>A0A7X0MXP7</accession>
<dbReference type="Proteomes" id="UP000528457">
    <property type="component" value="Unassembled WGS sequence"/>
</dbReference>
<keyword evidence="1" id="KW-0812">Transmembrane</keyword>
<evidence type="ECO:0000313" key="3">
    <source>
        <dbReference type="Proteomes" id="UP000528457"/>
    </source>
</evidence>
<gene>
    <name evidence="2" type="ORF">HNR48_003742</name>
</gene>
<organism evidence="2 3">
    <name type="scientific">Pseudoteredinibacter isoporae</name>
    <dbReference type="NCBI Taxonomy" id="570281"/>
    <lineage>
        <taxon>Bacteria</taxon>
        <taxon>Pseudomonadati</taxon>
        <taxon>Pseudomonadota</taxon>
        <taxon>Gammaproteobacteria</taxon>
        <taxon>Cellvibrionales</taxon>
        <taxon>Cellvibrionaceae</taxon>
        <taxon>Pseudoteredinibacter</taxon>
    </lineage>
</organism>
<keyword evidence="3" id="KW-1185">Reference proteome</keyword>
<keyword evidence="1" id="KW-1133">Transmembrane helix</keyword>
<evidence type="ECO:0000313" key="2">
    <source>
        <dbReference type="EMBL" id="MBB6523440.1"/>
    </source>
</evidence>
<protein>
    <submittedName>
        <fullName evidence="2">Uncharacterized protein</fullName>
    </submittedName>
</protein>
<dbReference type="AlphaFoldDB" id="A0A7X0MXP7"/>
<name>A0A7X0MXP7_9GAMM</name>